<dbReference type="Proteomes" id="UP001310594">
    <property type="component" value="Unassembled WGS sequence"/>
</dbReference>
<feature type="region of interest" description="Disordered" evidence="1">
    <location>
        <begin position="396"/>
        <end position="418"/>
    </location>
</feature>
<sequence>MAFHKFSDTDLDEDAVEWNDPGIDAQEGYDFDPYVYERLPPSNHGRFIRLVEVLPELNEAGSVQCYIHEVSLDENTPKYQTLSYSWGTISDMYNISCNGQSLKITQTLHRALLALRLPDKSRSIWIDQLSINQQDAIEKTQQVAMMRDIYQGSSLTIAWLGDATDDTDIALKAAHRIAVAATSDTVQDAIQGKFTGPLSNQLRNLLEAGVSERVLLRCGSASLDFDELMWAVGIALVAITERSSAASIGALQQLMFLSGIRQAKRSDKRLRLPRLLEAVRMFGATDPRDKFFALFGLTRTDLSRLGLQADYSAPADFVYTRTLTRLMKDAGNLDLLELVNKPWTSMPNMPSWVPTLEAKWPFLESLSGSLGWTDFVIGGKMRRQLVLVAAKASMPEKNDESEEEWTAKIEPADDELSEDEEVDEPLPVLAVSQGSTLSTFVLEDSGALRLSGQLVDKVHETSSVLEARLFDAGEYAMAIDESGTVRSALGSFGDVTKTMFRRVRDYAQALTERDQMVMMRKHITYPTGEPLLIAYRKALTAGSVVLEDEDAERVFAEWRRLLMPAQMMARVRKTLGNFRSSGVSTIAGLIIGNQTVTRETRVFFAMTEVSYGRRLSWTSKGFLALLPEATIEGDLIVILRGGRLPFVVRPVEHGHRLIGPAYVHGIMNGEAYDEESCGDLRLI</sequence>
<protein>
    <recommendedName>
        <fullName evidence="2">Heterokaryon incompatibility domain-containing protein</fullName>
    </recommendedName>
</protein>
<evidence type="ECO:0000256" key="1">
    <source>
        <dbReference type="SAM" id="MobiDB-lite"/>
    </source>
</evidence>
<proteinExistence type="predicted"/>
<dbReference type="AlphaFoldDB" id="A0AAN7VYD2"/>
<dbReference type="Pfam" id="PF06985">
    <property type="entry name" value="HET"/>
    <property type="match status" value="1"/>
</dbReference>
<evidence type="ECO:0000313" key="3">
    <source>
        <dbReference type="EMBL" id="KAK5690904.1"/>
    </source>
</evidence>
<dbReference type="InterPro" id="IPR052895">
    <property type="entry name" value="HetReg/Transcr_Mod"/>
</dbReference>
<organism evidence="3 4">
    <name type="scientific">Elasticomyces elasticus</name>
    <dbReference type="NCBI Taxonomy" id="574655"/>
    <lineage>
        <taxon>Eukaryota</taxon>
        <taxon>Fungi</taxon>
        <taxon>Dikarya</taxon>
        <taxon>Ascomycota</taxon>
        <taxon>Pezizomycotina</taxon>
        <taxon>Dothideomycetes</taxon>
        <taxon>Dothideomycetidae</taxon>
        <taxon>Mycosphaerellales</taxon>
        <taxon>Teratosphaeriaceae</taxon>
        <taxon>Elasticomyces</taxon>
    </lineage>
</organism>
<dbReference type="EMBL" id="JAVRQU010000023">
    <property type="protein sequence ID" value="KAK5690904.1"/>
    <property type="molecule type" value="Genomic_DNA"/>
</dbReference>
<gene>
    <name evidence="3" type="ORF">LTR97_012067</name>
</gene>
<evidence type="ECO:0000259" key="2">
    <source>
        <dbReference type="Pfam" id="PF06985"/>
    </source>
</evidence>
<feature type="domain" description="Heterokaryon incompatibility" evidence="2">
    <location>
        <begin position="79"/>
        <end position="184"/>
    </location>
</feature>
<accession>A0AAN7VYD2</accession>
<dbReference type="InterPro" id="IPR010730">
    <property type="entry name" value="HET"/>
</dbReference>
<comment type="caution">
    <text evidence="3">The sequence shown here is derived from an EMBL/GenBank/DDBJ whole genome shotgun (WGS) entry which is preliminary data.</text>
</comment>
<reference evidence="3" key="1">
    <citation type="submission" date="2023-08" db="EMBL/GenBank/DDBJ databases">
        <title>Black Yeasts Isolated from many extreme environments.</title>
        <authorList>
            <person name="Coleine C."/>
            <person name="Stajich J.E."/>
            <person name="Selbmann L."/>
        </authorList>
    </citation>
    <scope>NUCLEOTIDE SEQUENCE</scope>
    <source>
        <strain evidence="3">CCFEE 5810</strain>
    </source>
</reference>
<dbReference type="PANTHER" id="PTHR24148:SF73">
    <property type="entry name" value="HET DOMAIN PROTEIN (AFU_ORTHOLOGUE AFUA_8G01020)"/>
    <property type="match status" value="1"/>
</dbReference>
<dbReference type="Pfam" id="PF26639">
    <property type="entry name" value="Het-6_barrel"/>
    <property type="match status" value="1"/>
</dbReference>
<evidence type="ECO:0000313" key="4">
    <source>
        <dbReference type="Proteomes" id="UP001310594"/>
    </source>
</evidence>
<dbReference type="PANTHER" id="PTHR24148">
    <property type="entry name" value="ANKYRIN REPEAT DOMAIN-CONTAINING PROTEIN 39 HOMOLOG-RELATED"/>
    <property type="match status" value="1"/>
</dbReference>
<name>A0AAN7VYD2_9PEZI</name>